<organism evidence="1 2">
    <name type="scientific">Legionella londiniensis</name>
    <dbReference type="NCBI Taxonomy" id="45068"/>
    <lineage>
        <taxon>Bacteria</taxon>
        <taxon>Pseudomonadati</taxon>
        <taxon>Pseudomonadota</taxon>
        <taxon>Gammaproteobacteria</taxon>
        <taxon>Legionellales</taxon>
        <taxon>Legionellaceae</taxon>
        <taxon>Legionella</taxon>
    </lineage>
</organism>
<evidence type="ECO:0000313" key="2">
    <source>
        <dbReference type="Proteomes" id="UP000054997"/>
    </source>
</evidence>
<proteinExistence type="predicted"/>
<gene>
    <name evidence="1" type="ORF">Llon_1924</name>
</gene>
<dbReference type="OrthoDB" id="5659936at2"/>
<evidence type="ECO:0000313" key="1">
    <source>
        <dbReference type="EMBL" id="KTD19752.1"/>
    </source>
</evidence>
<keyword evidence="2" id="KW-1185">Reference proteome</keyword>
<dbReference type="PATRIC" id="fig|45068.5.peg.2091"/>
<reference evidence="1 2" key="1">
    <citation type="submission" date="2015-11" db="EMBL/GenBank/DDBJ databases">
        <title>Genomic analysis of 38 Legionella species identifies large and diverse effector repertoires.</title>
        <authorList>
            <person name="Burstein D."/>
            <person name="Amaro F."/>
            <person name="Zusman T."/>
            <person name="Lifshitz Z."/>
            <person name="Cohen O."/>
            <person name="Gilbert J.A."/>
            <person name="Pupko T."/>
            <person name="Shuman H.A."/>
            <person name="Segal G."/>
        </authorList>
    </citation>
    <scope>NUCLEOTIDE SEQUENCE [LARGE SCALE GENOMIC DNA]</scope>
    <source>
        <strain evidence="1 2">ATCC 49505</strain>
    </source>
</reference>
<dbReference type="RefSeq" id="WP_058529897.1">
    <property type="nucleotide sequence ID" value="NZ_CAAAHZ010000001.1"/>
</dbReference>
<dbReference type="STRING" id="45068.Llon_1924"/>
<sequence>MNKLILHPTDTSQWHALVNEAQASTRLILNENTESYLVFLLMRFSQTTKLLESVIALDFLESMQSAGKRQLELLRDVGDKSLLFCGLFPGMARKRHVSLEYFSDMGQAAYLTVGELQERQFADLYFQLSEQFLTMQQVLQAMRGQCLTLSDENMLIIGNKDLLLQ</sequence>
<protein>
    <submittedName>
        <fullName evidence="1">Uncharacterized protein</fullName>
    </submittedName>
</protein>
<comment type="caution">
    <text evidence="1">The sequence shown here is derived from an EMBL/GenBank/DDBJ whole genome shotgun (WGS) entry which is preliminary data.</text>
</comment>
<dbReference type="AlphaFoldDB" id="A0A0W0VI04"/>
<dbReference type="EMBL" id="LNYK01000033">
    <property type="protein sequence ID" value="KTD19752.1"/>
    <property type="molecule type" value="Genomic_DNA"/>
</dbReference>
<accession>A0A0W0VI04</accession>
<dbReference type="Proteomes" id="UP000054997">
    <property type="component" value="Unassembled WGS sequence"/>
</dbReference>
<name>A0A0W0VI04_9GAMM</name>